<dbReference type="RefSeq" id="WP_099869153.1">
    <property type="nucleotide sequence ID" value="NZ_AP024237.1"/>
</dbReference>
<protein>
    <recommendedName>
        <fullName evidence="7">DUF4237 domain-containing protein</fullName>
    </recommendedName>
</protein>
<dbReference type="Pfam" id="PF25547">
    <property type="entry name" value="WXG100_2"/>
    <property type="match status" value="1"/>
</dbReference>
<reference evidence="5 6" key="1">
    <citation type="submission" date="2020-12" db="EMBL/GenBank/DDBJ databases">
        <title>Complete genome sequence of Mycobacterium heckeshornense JCM 15655T, closely related to a pathogenic non-tuberculous mycobacterial species Mycobacterium xenopi.</title>
        <authorList>
            <person name="Yoshida M."/>
            <person name="Fukano H."/>
            <person name="Asakura T."/>
            <person name="Suzuki M."/>
            <person name="Hoshino Y."/>
        </authorList>
    </citation>
    <scope>NUCLEOTIDE SEQUENCE [LARGE SCALE GENOMIC DNA]</scope>
    <source>
        <strain evidence="5 6">JCM 15655</strain>
    </source>
</reference>
<keyword evidence="1" id="KW-0175">Coiled coil</keyword>
<dbReference type="Pfam" id="PF14021">
    <property type="entry name" value="TNT"/>
    <property type="match status" value="1"/>
</dbReference>
<sequence>MAPLAVDPAALDGAGSAVITVGEGLAAAVGALTTGYGANTGQDAAGEVFGLEYQSAAESTLQAAAAAINACRTVGFKVRLGASNYSKAEAASTLGGGADVLPPPAQPSEFAAPGAPGTLGPGVPEPLLWAVVESFVGDLWPNGNAAQIHAAAGCWRTFGAALHGAKDALAEPNSVVGAQQMPESGLIQQAVSKLGDDVAAIGAECDKLAKSLDDFANQVQQTQDAIRDLLHRLGSVSGLFHEVVEVFKGHGLDEVKKIANDIKAVLRNLMRESQAREQELSQGMQTLDGLVQGLQIYMRGEIIHFVGEDVGNPLATAFDVDTNVGEGLVKDVFGVPQGIQALNPLRFGYDPKGAAATWKGLAEMVALGDPMTAPVVDALDPQARPNLAKGLLHTEDWRADRPGLGAGENLGDLLMLGIPGAGEAGAAARGTEAAGAAARTAEEADAAAAAAGRGGHALGEAGELGRATGALGDISKTSGALTKDLQNVGGNLPKTDPPAGGRPLPPPGPGEPPVGPTPRPGEPAPVPRAEPPTATRPQEPAPATPGGAEPPSGPHEPATVGEPPAPGGTHEPVPAPAGQHSAPAAAVPAEQLPAPAHVESPPQTPITSETSPGQPTLAGAQTPQSAPMSATHEPIPDSHPVGGRPSEPPPEPVGSGGPGGGDSHGDGGDRRGGGEGAGGSGEDSHSGGSAPSRADDPLHSHEPSGDGWERLPDRDDIDPHYGKPRDEHWDFDHSPADPRRIKPDVAEIMKDPDAPFGRDPDGHPYTQQQYAQRFNQLGPKGEHWYNFPGNDGAVPHTKVAFSNIDQYKKCFGDQVDRIGEDDGAYLAVMKDGVPASWEERAMHVDSLGDPRNAYRLDHLPDGWRIEVSEVAPGLGQPGGATQVRILNADDEPVSVRDLRKKWGVLR</sequence>
<feature type="region of interest" description="Disordered" evidence="2">
    <location>
        <begin position="97"/>
        <end position="117"/>
    </location>
</feature>
<feature type="compositionally biased region" description="Basic and acidic residues" evidence="2">
    <location>
        <begin position="693"/>
        <end position="743"/>
    </location>
</feature>
<feature type="domain" description="Outer membrane channel protein CpnT-like N-terminal" evidence="4">
    <location>
        <begin position="124"/>
        <end position="227"/>
    </location>
</feature>
<organism evidence="5 6">
    <name type="scientific">Mycobacterium heckeshornense</name>
    <dbReference type="NCBI Taxonomy" id="110505"/>
    <lineage>
        <taxon>Bacteria</taxon>
        <taxon>Bacillati</taxon>
        <taxon>Actinomycetota</taxon>
        <taxon>Actinomycetes</taxon>
        <taxon>Mycobacteriales</taxon>
        <taxon>Mycobacteriaceae</taxon>
        <taxon>Mycobacterium</taxon>
    </lineage>
</organism>
<evidence type="ECO:0008006" key="7">
    <source>
        <dbReference type="Google" id="ProtNLM"/>
    </source>
</evidence>
<evidence type="ECO:0000256" key="2">
    <source>
        <dbReference type="SAM" id="MobiDB-lite"/>
    </source>
</evidence>
<dbReference type="Proteomes" id="UP000595446">
    <property type="component" value="Chromosome"/>
</dbReference>
<gene>
    <name evidence="5" type="ORF">MHEC_37220</name>
</gene>
<dbReference type="EMBL" id="AP024237">
    <property type="protein sequence ID" value="BCO37289.1"/>
    <property type="molecule type" value="Genomic_DNA"/>
</dbReference>
<name>A0A2G8B887_9MYCO</name>
<dbReference type="InterPro" id="IPR025331">
    <property type="entry name" value="TNT"/>
</dbReference>
<proteinExistence type="predicted"/>
<feature type="coiled-coil region" evidence="1">
    <location>
        <begin position="212"/>
        <end position="272"/>
    </location>
</feature>
<feature type="compositionally biased region" description="Basic and acidic residues" evidence="2">
    <location>
        <begin position="663"/>
        <end position="673"/>
    </location>
</feature>
<dbReference type="InterPro" id="IPR057746">
    <property type="entry name" value="CpnT-like_N"/>
</dbReference>
<feature type="domain" description="TNT" evidence="3">
    <location>
        <begin position="812"/>
        <end position="899"/>
    </location>
</feature>
<evidence type="ECO:0000313" key="6">
    <source>
        <dbReference type="Proteomes" id="UP000595446"/>
    </source>
</evidence>
<feature type="compositionally biased region" description="Pro residues" evidence="2">
    <location>
        <begin position="503"/>
        <end position="530"/>
    </location>
</feature>
<dbReference type="GO" id="GO:0050135">
    <property type="term" value="F:NADP+ nucleosidase activity"/>
    <property type="evidence" value="ECO:0007669"/>
    <property type="project" value="InterPro"/>
</dbReference>
<dbReference type="AlphaFoldDB" id="A0A2G8B887"/>
<evidence type="ECO:0000259" key="3">
    <source>
        <dbReference type="Pfam" id="PF14021"/>
    </source>
</evidence>
<evidence type="ECO:0000259" key="4">
    <source>
        <dbReference type="Pfam" id="PF25547"/>
    </source>
</evidence>
<evidence type="ECO:0000313" key="5">
    <source>
        <dbReference type="EMBL" id="BCO37289.1"/>
    </source>
</evidence>
<feature type="compositionally biased region" description="Low complexity" evidence="2">
    <location>
        <begin position="576"/>
        <end position="596"/>
    </location>
</feature>
<evidence type="ECO:0000256" key="1">
    <source>
        <dbReference type="SAM" id="Coils"/>
    </source>
</evidence>
<feature type="region of interest" description="Disordered" evidence="2">
    <location>
        <begin position="483"/>
        <end position="743"/>
    </location>
</feature>
<keyword evidence="6" id="KW-1185">Reference proteome</keyword>
<accession>A0A2G8B887</accession>
<feature type="compositionally biased region" description="Polar residues" evidence="2">
    <location>
        <begin position="605"/>
        <end position="628"/>
    </location>
</feature>